<keyword evidence="2" id="KW-1185">Reference proteome</keyword>
<dbReference type="SUPFAM" id="SSF52047">
    <property type="entry name" value="RNI-like"/>
    <property type="match status" value="1"/>
</dbReference>
<dbReference type="Proteomes" id="UP000070054">
    <property type="component" value="Unassembled WGS sequence"/>
</dbReference>
<dbReference type="Gene3D" id="3.80.10.10">
    <property type="entry name" value="Ribonuclease Inhibitor"/>
    <property type="match status" value="1"/>
</dbReference>
<dbReference type="AlphaFoldDB" id="A0A135SB51"/>
<name>A0A135SB51_9PEZI</name>
<evidence type="ECO:0008006" key="3">
    <source>
        <dbReference type="Google" id="ProtNLM"/>
    </source>
</evidence>
<dbReference type="InterPro" id="IPR032675">
    <property type="entry name" value="LRR_dom_sf"/>
</dbReference>
<organism evidence="1 2">
    <name type="scientific">Colletotrichum nymphaeae SA-01</name>
    <dbReference type="NCBI Taxonomy" id="1460502"/>
    <lineage>
        <taxon>Eukaryota</taxon>
        <taxon>Fungi</taxon>
        <taxon>Dikarya</taxon>
        <taxon>Ascomycota</taxon>
        <taxon>Pezizomycotina</taxon>
        <taxon>Sordariomycetes</taxon>
        <taxon>Hypocreomycetidae</taxon>
        <taxon>Glomerellales</taxon>
        <taxon>Glomerellaceae</taxon>
        <taxon>Colletotrichum</taxon>
        <taxon>Colletotrichum acutatum species complex</taxon>
    </lineage>
</organism>
<comment type="caution">
    <text evidence="1">The sequence shown here is derived from an EMBL/GenBank/DDBJ whole genome shotgun (WGS) entry which is preliminary data.</text>
</comment>
<accession>A0A135SB51</accession>
<evidence type="ECO:0000313" key="2">
    <source>
        <dbReference type="Proteomes" id="UP000070054"/>
    </source>
</evidence>
<proteinExistence type="predicted"/>
<sequence>MSINQLPTETLLLIFGYLVDELPPFPGDNVKVLDYRQASSREMGHYRKSVALKEYLYRKGQRSRNDILNLARVNGRFSDICAEILYRRIVVKDDRGSVNSRKLQTTLASSGAELQQKVIQLRIDYDCNYGVWLSQPLRLFDPSGLTQLRTLELSGDVGRYRWLCPRPLAHWLSAISKLPGLERLVLRGVDDLVRDFVVARIPVLPRVTDLCLYKCDVGTDDFHTQEDFFQCFPALRTLTIGDTSGIELPHNAQAFAPFADTLETFSWCDMGLTSYDSKSAYPLQAHGLRAVKHLKVTSLLKLMCDKTNGCAAEKTVETIELLDGIFDLIYMRPSC</sequence>
<protein>
    <recommendedName>
        <fullName evidence="3">F-box domain-containing protein</fullName>
    </recommendedName>
</protein>
<dbReference type="EMBL" id="JEMN01001568">
    <property type="protein sequence ID" value="KXH33136.1"/>
    <property type="molecule type" value="Genomic_DNA"/>
</dbReference>
<evidence type="ECO:0000313" key="1">
    <source>
        <dbReference type="EMBL" id="KXH33136.1"/>
    </source>
</evidence>
<reference evidence="1 2" key="1">
    <citation type="submission" date="2014-02" db="EMBL/GenBank/DDBJ databases">
        <title>The genome sequence of Colletotrichum nymphaeae SA-01.</title>
        <authorList>
            <person name="Baroncelli R."/>
            <person name="Thon M.R."/>
        </authorList>
    </citation>
    <scope>NUCLEOTIDE SEQUENCE [LARGE SCALE GENOMIC DNA]</scope>
    <source>
        <strain evidence="1 2">SA-01</strain>
    </source>
</reference>
<gene>
    <name evidence="1" type="ORF">CNYM01_13020</name>
</gene>